<keyword evidence="3" id="KW-1185">Reference proteome</keyword>
<dbReference type="AlphaFoldDB" id="A0A4C1X0L4"/>
<feature type="region of interest" description="Disordered" evidence="1">
    <location>
        <begin position="1"/>
        <end position="53"/>
    </location>
</feature>
<accession>A0A4C1X0L4</accession>
<organism evidence="2 3">
    <name type="scientific">Eumeta variegata</name>
    <name type="common">Bagworm moth</name>
    <name type="synonym">Eumeta japonica</name>
    <dbReference type="NCBI Taxonomy" id="151549"/>
    <lineage>
        <taxon>Eukaryota</taxon>
        <taxon>Metazoa</taxon>
        <taxon>Ecdysozoa</taxon>
        <taxon>Arthropoda</taxon>
        <taxon>Hexapoda</taxon>
        <taxon>Insecta</taxon>
        <taxon>Pterygota</taxon>
        <taxon>Neoptera</taxon>
        <taxon>Endopterygota</taxon>
        <taxon>Lepidoptera</taxon>
        <taxon>Glossata</taxon>
        <taxon>Ditrysia</taxon>
        <taxon>Tineoidea</taxon>
        <taxon>Psychidae</taxon>
        <taxon>Oiketicinae</taxon>
        <taxon>Eumeta</taxon>
    </lineage>
</organism>
<evidence type="ECO:0000313" key="3">
    <source>
        <dbReference type="Proteomes" id="UP000299102"/>
    </source>
</evidence>
<evidence type="ECO:0000313" key="2">
    <source>
        <dbReference type="EMBL" id="GBP55894.1"/>
    </source>
</evidence>
<feature type="compositionally biased region" description="Polar residues" evidence="1">
    <location>
        <begin position="44"/>
        <end position="53"/>
    </location>
</feature>
<gene>
    <name evidence="2" type="ORF">EVAR_43685_1</name>
</gene>
<name>A0A4C1X0L4_EUMVA</name>
<dbReference type="EMBL" id="BGZK01000681">
    <property type="protein sequence ID" value="GBP55894.1"/>
    <property type="molecule type" value="Genomic_DNA"/>
</dbReference>
<protein>
    <submittedName>
        <fullName evidence="2">Uncharacterized protein</fullName>
    </submittedName>
</protein>
<comment type="caution">
    <text evidence="2">The sequence shown here is derived from an EMBL/GenBank/DDBJ whole genome shotgun (WGS) entry which is preliminary data.</text>
</comment>
<feature type="compositionally biased region" description="Basic and acidic residues" evidence="1">
    <location>
        <begin position="23"/>
        <end position="34"/>
    </location>
</feature>
<evidence type="ECO:0000256" key="1">
    <source>
        <dbReference type="SAM" id="MobiDB-lite"/>
    </source>
</evidence>
<proteinExistence type="predicted"/>
<reference evidence="2 3" key="1">
    <citation type="journal article" date="2019" name="Commun. Biol.">
        <title>The bagworm genome reveals a unique fibroin gene that provides high tensile strength.</title>
        <authorList>
            <person name="Kono N."/>
            <person name="Nakamura H."/>
            <person name="Ohtoshi R."/>
            <person name="Tomita M."/>
            <person name="Numata K."/>
            <person name="Arakawa K."/>
        </authorList>
    </citation>
    <scope>NUCLEOTIDE SEQUENCE [LARGE SCALE GENOMIC DNA]</scope>
</reference>
<dbReference type="Proteomes" id="UP000299102">
    <property type="component" value="Unassembled WGS sequence"/>
</dbReference>
<sequence>MAAGGDKNASKKRVTFAVGGRSPARENPHKERYSSRGHFRHQESLLTSAPPTTCMQDVTSPLTLYILRSENSPENTDLFMEFAPTMTARGRAVTRPTEISHRTARTPTPFVSHARLVIRTQFEIVTAGNARAADLR</sequence>